<gene>
    <name evidence="4" type="ORF">ACHAXA_008335</name>
</gene>
<evidence type="ECO:0000256" key="1">
    <source>
        <dbReference type="ARBA" id="ARBA00023239"/>
    </source>
</evidence>
<organism evidence="4 5">
    <name type="scientific">Cyclostephanos tholiformis</name>
    <dbReference type="NCBI Taxonomy" id="382380"/>
    <lineage>
        <taxon>Eukaryota</taxon>
        <taxon>Sar</taxon>
        <taxon>Stramenopiles</taxon>
        <taxon>Ochrophyta</taxon>
        <taxon>Bacillariophyta</taxon>
        <taxon>Coscinodiscophyceae</taxon>
        <taxon>Thalassiosirophycidae</taxon>
        <taxon>Stephanodiscales</taxon>
        <taxon>Stephanodiscaceae</taxon>
        <taxon>Cyclostephanos</taxon>
    </lineage>
</organism>
<keyword evidence="5" id="KW-1185">Reference proteome</keyword>
<dbReference type="PANTHER" id="PTHR21240">
    <property type="entry name" value="2-AMINO-3-CARBOXYLMUCONATE-6-SEMIALDEHYDE DECARBOXYLASE"/>
    <property type="match status" value="1"/>
</dbReference>
<dbReference type="Proteomes" id="UP001530377">
    <property type="component" value="Unassembled WGS sequence"/>
</dbReference>
<dbReference type="InterPro" id="IPR032466">
    <property type="entry name" value="Metal_Hydrolase"/>
</dbReference>
<accession>A0ABD3R782</accession>
<dbReference type="Pfam" id="PF04909">
    <property type="entry name" value="Amidohydro_2"/>
    <property type="match status" value="1"/>
</dbReference>
<dbReference type="AlphaFoldDB" id="A0ABD3R782"/>
<dbReference type="GO" id="GO:0016831">
    <property type="term" value="F:carboxy-lyase activity"/>
    <property type="evidence" value="ECO:0007669"/>
    <property type="project" value="UniProtKB-KW"/>
</dbReference>
<protein>
    <recommendedName>
        <fullName evidence="3">Amidohydrolase-related domain-containing protein</fullName>
    </recommendedName>
</protein>
<keyword evidence="1 2" id="KW-0456">Lyase</keyword>
<evidence type="ECO:0000313" key="5">
    <source>
        <dbReference type="Proteomes" id="UP001530377"/>
    </source>
</evidence>
<dbReference type="SUPFAM" id="SSF51556">
    <property type="entry name" value="Metallo-dependent hydrolases"/>
    <property type="match status" value="1"/>
</dbReference>
<dbReference type="EMBL" id="JALLPB020000500">
    <property type="protein sequence ID" value="KAL3808514.1"/>
    <property type="molecule type" value="Genomic_DNA"/>
</dbReference>
<comment type="caution">
    <text evidence="4">The sequence shown here is derived from an EMBL/GenBank/DDBJ whole genome shotgun (WGS) entry which is preliminary data.</text>
</comment>
<reference evidence="4 5" key="1">
    <citation type="submission" date="2024-10" db="EMBL/GenBank/DDBJ databases">
        <title>Updated reference genomes for cyclostephanoid diatoms.</title>
        <authorList>
            <person name="Roberts W.R."/>
            <person name="Alverson A.J."/>
        </authorList>
    </citation>
    <scope>NUCLEOTIDE SEQUENCE [LARGE SCALE GENOMIC DNA]</scope>
    <source>
        <strain evidence="4 5">AJA228-03</strain>
    </source>
</reference>
<feature type="domain" description="Amidohydrolase-related" evidence="3">
    <location>
        <begin position="7"/>
        <end position="287"/>
    </location>
</feature>
<proteinExistence type="inferred from homology"/>
<dbReference type="InterPro" id="IPR006680">
    <property type="entry name" value="Amidohydro-rel"/>
</dbReference>
<keyword evidence="2" id="KW-0210">Decarboxylase</keyword>
<dbReference type="Gene3D" id="3.20.20.140">
    <property type="entry name" value="Metal-dependent hydrolases"/>
    <property type="match status" value="1"/>
</dbReference>
<sequence length="296" mass="32844">MPTASVIDSHLHVWATADESSSLFPYDKAPPPLLQDLASPEALLERMEDAGVDGALIVQPINHKFDHSYVTHAIQRYPHKFKGMLLHDPSLAANFAVERVEQLVLSGYAGVRFNPYLWPDGSLMSEESGSGLAVYKRCGEMNVPVGVMCFKGLGLHFDDILALIAKSPNTVLILDHIGFCALDDDGDRTFDQLLSLAAYENVVVKVSALFRNTGEVDSYPYDGIKQRRFIPLMREFGPRRLMMGTDFPYVIETEGSYKGAVEIVRSWVPEGDDRDAIMGGNAQRLFGSWKSCEIIT</sequence>
<comment type="similarity">
    <text evidence="2">Belongs to the metallo-dependent hydrolases superfamily.</text>
</comment>
<name>A0ABD3R782_9STRA</name>
<evidence type="ECO:0000256" key="2">
    <source>
        <dbReference type="RuleBase" id="RU366045"/>
    </source>
</evidence>
<dbReference type="InterPro" id="IPR032465">
    <property type="entry name" value="ACMSD"/>
</dbReference>
<evidence type="ECO:0000259" key="3">
    <source>
        <dbReference type="Pfam" id="PF04909"/>
    </source>
</evidence>
<dbReference type="PANTHER" id="PTHR21240:SF19">
    <property type="entry name" value="CATALYTIC_ HYDROLASE"/>
    <property type="match status" value="1"/>
</dbReference>
<evidence type="ECO:0000313" key="4">
    <source>
        <dbReference type="EMBL" id="KAL3808514.1"/>
    </source>
</evidence>